<dbReference type="InterPro" id="IPR036412">
    <property type="entry name" value="HAD-like_sf"/>
</dbReference>
<dbReference type="RefSeq" id="WP_305003863.1">
    <property type="nucleotide sequence ID" value="NZ_JAUQUB010000005.1"/>
</dbReference>
<protein>
    <recommendedName>
        <fullName evidence="4">Polynucleotide kinase</fullName>
    </recommendedName>
</protein>
<name>A0ABT9BUI3_9MICO</name>
<feature type="region of interest" description="Disordered" evidence="1">
    <location>
        <begin position="174"/>
        <end position="193"/>
    </location>
</feature>
<proteinExistence type="predicted"/>
<dbReference type="Gene3D" id="3.40.50.1000">
    <property type="entry name" value="HAD superfamily/HAD-like"/>
    <property type="match status" value="1"/>
</dbReference>
<feature type="compositionally biased region" description="Polar residues" evidence="1">
    <location>
        <begin position="178"/>
        <end position="193"/>
    </location>
</feature>
<dbReference type="SUPFAM" id="SSF56784">
    <property type="entry name" value="HAD-like"/>
    <property type="match status" value="1"/>
</dbReference>
<dbReference type="Proteomes" id="UP001241072">
    <property type="component" value="Unassembled WGS sequence"/>
</dbReference>
<dbReference type="InterPro" id="IPR023214">
    <property type="entry name" value="HAD_sf"/>
</dbReference>
<sequence>MDVPLSSPGPGRLSAADFHSWSTIATCVLAASHRLTRGSRPVVADLDGTLTDPGHRRHHLASSIPDWLAFSLAAKNDPPLLPEIEWLDSHSAERPVVIVSGRPSIAMQLTQSWLERHEVRWDAIVLRPPGDTVRGLEHKMRVLTALSELGIEPEFAFDDSSEARDAYEARGVECRTLPGTTSPSFASNSTPDL</sequence>
<evidence type="ECO:0000256" key="1">
    <source>
        <dbReference type="SAM" id="MobiDB-lite"/>
    </source>
</evidence>
<comment type="caution">
    <text evidence="2">The sequence shown here is derived from an EMBL/GenBank/DDBJ whole genome shotgun (WGS) entry which is preliminary data.</text>
</comment>
<keyword evidence="3" id="KW-1185">Reference proteome</keyword>
<evidence type="ECO:0000313" key="2">
    <source>
        <dbReference type="EMBL" id="MDO7883436.1"/>
    </source>
</evidence>
<evidence type="ECO:0000313" key="3">
    <source>
        <dbReference type="Proteomes" id="UP001241072"/>
    </source>
</evidence>
<accession>A0ABT9BUI3</accession>
<evidence type="ECO:0008006" key="4">
    <source>
        <dbReference type="Google" id="ProtNLM"/>
    </source>
</evidence>
<reference evidence="2 3" key="1">
    <citation type="submission" date="2023-07" db="EMBL/GenBank/DDBJ databases">
        <title>Protaetiibacter sp. nov WY-16 isolated from soil.</title>
        <authorList>
            <person name="Liu B."/>
            <person name="Wan Y."/>
        </authorList>
    </citation>
    <scope>NUCLEOTIDE SEQUENCE [LARGE SCALE GENOMIC DNA]</scope>
    <source>
        <strain evidence="2 3">WY-16</strain>
    </source>
</reference>
<dbReference type="EMBL" id="JAUQUB010000005">
    <property type="protein sequence ID" value="MDO7883436.1"/>
    <property type="molecule type" value="Genomic_DNA"/>
</dbReference>
<organism evidence="2 3">
    <name type="scientific">Antiquaquibacter soli</name>
    <dbReference type="NCBI Taxonomy" id="3064523"/>
    <lineage>
        <taxon>Bacteria</taxon>
        <taxon>Bacillati</taxon>
        <taxon>Actinomycetota</taxon>
        <taxon>Actinomycetes</taxon>
        <taxon>Micrococcales</taxon>
        <taxon>Microbacteriaceae</taxon>
        <taxon>Antiquaquibacter</taxon>
    </lineage>
</organism>
<gene>
    <name evidence="2" type="ORF">Q5716_14480</name>
</gene>